<keyword evidence="8" id="KW-0808">Transferase</keyword>
<dbReference type="EC" id="4.1.3.39" evidence="6"/>
<dbReference type="InterPro" id="IPR035685">
    <property type="entry name" value="DRE_TIM_HOA"/>
</dbReference>
<dbReference type="InterPro" id="IPR013785">
    <property type="entry name" value="Aldolase_TIM"/>
</dbReference>
<dbReference type="PANTHER" id="PTHR10277:SF9">
    <property type="entry name" value="2-ISOPROPYLMALATE SYNTHASE 1, CHLOROPLASTIC-RELATED"/>
    <property type="match status" value="1"/>
</dbReference>
<dbReference type="GO" id="GO:0046872">
    <property type="term" value="F:metal ion binding"/>
    <property type="evidence" value="ECO:0007669"/>
    <property type="project" value="UniProtKB-KW"/>
</dbReference>
<dbReference type="GO" id="GO:0003852">
    <property type="term" value="F:2-isopropylmalate synthase activity"/>
    <property type="evidence" value="ECO:0007669"/>
    <property type="project" value="TreeGrafter"/>
</dbReference>
<evidence type="ECO:0000313" key="8">
    <source>
        <dbReference type="EMBL" id="APG49411.1"/>
    </source>
</evidence>
<dbReference type="NCBIfam" id="NF006049">
    <property type="entry name" value="PRK08195.1"/>
    <property type="match status" value="1"/>
</dbReference>
<keyword evidence="8" id="KW-0012">Acyltransferase</keyword>
<keyword evidence="2" id="KW-0479">Metal-binding</keyword>
<evidence type="ECO:0000256" key="1">
    <source>
        <dbReference type="ARBA" id="ARBA00008944"/>
    </source>
</evidence>
<dbReference type="SUPFAM" id="SSF89000">
    <property type="entry name" value="post-HMGL domain-like"/>
    <property type="match status" value="1"/>
</dbReference>
<evidence type="ECO:0000256" key="4">
    <source>
        <dbReference type="ARBA" id="ARBA00023211"/>
    </source>
</evidence>
<dbReference type="Gene3D" id="3.20.20.70">
    <property type="entry name" value="Aldolase class I"/>
    <property type="match status" value="1"/>
</dbReference>
<sequence length="346" mass="36621">MAIAIHDPTLRDGNHAIAHTLSLDDIAAYCRTVDDCGLDVVEVGHGNGLGASSLQLGMARHADHEMLETARANLTHTKLGIHAIPGFAKISDIKAAIDIGVDVFRIASHCTEGDLTQSYIEYARSQDKCVQGVLMMTHMAPAEVLLAQAQRQVSYGANAIVLMDSAGNYDPRDTSEKIGLLAAELEVPVGFHAHNNLGLAIANSVAAAEAGATILDGTMRGFGAGAGNTQLEVLCAVLERYGFEISTDVFALCEAVEALLELPPVQRRTIVGTSNLISGIYGVCAGFEKHVTRAAQDFGVAPRFIYEELSRCNAVAGQEDLIISTAARLSKSTPQPSTQPREGVTT</sequence>
<protein>
    <recommendedName>
        <fullName evidence="6">4-hydroxy-2-oxovalerate aldolase</fullName>
        <ecNumber evidence="6">4.1.3.39</ecNumber>
    </recommendedName>
</protein>
<dbReference type="InterPro" id="IPR000891">
    <property type="entry name" value="PYR_CT"/>
</dbReference>
<dbReference type="EMBL" id="CP016369">
    <property type="protein sequence ID" value="APG49411.1"/>
    <property type="molecule type" value="Genomic_DNA"/>
</dbReference>
<dbReference type="PROSITE" id="PS50991">
    <property type="entry name" value="PYR_CT"/>
    <property type="match status" value="1"/>
</dbReference>
<dbReference type="Gene3D" id="1.10.8.60">
    <property type="match status" value="1"/>
</dbReference>
<dbReference type="KEGG" id="php:PhaeoP97_04061"/>
<dbReference type="NCBIfam" id="TIGR03217">
    <property type="entry name" value="4OH_2_O_val_ald"/>
    <property type="match status" value="1"/>
</dbReference>
<evidence type="ECO:0000256" key="2">
    <source>
        <dbReference type="ARBA" id="ARBA00022723"/>
    </source>
</evidence>
<dbReference type="InterPro" id="IPR050073">
    <property type="entry name" value="2-IPM_HCS-like"/>
</dbReference>
<evidence type="ECO:0000313" key="9">
    <source>
        <dbReference type="Proteomes" id="UP000183859"/>
    </source>
</evidence>
<dbReference type="CDD" id="cd07943">
    <property type="entry name" value="DRE_TIM_HOA"/>
    <property type="match status" value="1"/>
</dbReference>
<dbReference type="InterPro" id="IPR012425">
    <property type="entry name" value="DmpG_comm"/>
</dbReference>
<dbReference type="Pfam" id="PF00682">
    <property type="entry name" value="HMGL-like"/>
    <property type="match status" value="1"/>
</dbReference>
<reference evidence="9" key="1">
    <citation type="submission" date="2016-07" db="EMBL/GenBank/DDBJ databases">
        <title>Phaeobacter portensis sp. nov., a tropodithietic acid producing bacterium isolated from a German harbor.</title>
        <authorList>
            <person name="Freese H.M."/>
            <person name="Bunk B."/>
            <person name="Breider S."/>
            <person name="Brinkhoff T."/>
        </authorList>
    </citation>
    <scope>NUCLEOTIDE SEQUENCE [LARGE SCALE GENOMIC DNA]</scope>
    <source>
        <strain evidence="9">P97</strain>
        <plasmid evidence="9">pp97_e</plasmid>
    </source>
</reference>
<keyword evidence="9" id="KW-1185">Reference proteome</keyword>
<accession>A0A1L3IBD6</accession>
<dbReference type="SUPFAM" id="SSF51569">
    <property type="entry name" value="Aldolase"/>
    <property type="match status" value="1"/>
</dbReference>
<keyword evidence="4" id="KW-0464">Manganese</keyword>
<dbReference type="GO" id="GO:0009098">
    <property type="term" value="P:L-leucine biosynthetic process"/>
    <property type="evidence" value="ECO:0007669"/>
    <property type="project" value="TreeGrafter"/>
</dbReference>
<geneLocation type="plasmid" evidence="9">
    <name>pp97_e</name>
</geneLocation>
<gene>
    <name evidence="8" type="primary">leuA_2</name>
    <name evidence="8" type="ORF">PhaeoP97_04061</name>
</gene>
<organism evidence="8 9">
    <name type="scientific">Phaeobacter porticola</name>
    <dbReference type="NCBI Taxonomy" id="1844006"/>
    <lineage>
        <taxon>Bacteria</taxon>
        <taxon>Pseudomonadati</taxon>
        <taxon>Pseudomonadota</taxon>
        <taxon>Alphaproteobacteria</taxon>
        <taxon>Rhodobacterales</taxon>
        <taxon>Roseobacteraceae</taxon>
        <taxon>Phaeobacter</taxon>
    </lineage>
</organism>
<evidence type="ECO:0000256" key="3">
    <source>
        <dbReference type="ARBA" id="ARBA00022797"/>
    </source>
</evidence>
<dbReference type="GO" id="GO:0008701">
    <property type="term" value="F:4-hydroxy-2-oxovalerate aldolase activity"/>
    <property type="evidence" value="ECO:0007669"/>
    <property type="project" value="UniProtKB-UniRule"/>
</dbReference>
<dbReference type="RefSeq" id="WP_072506977.1">
    <property type="nucleotide sequence ID" value="NZ_CP016369.1"/>
</dbReference>
<proteinExistence type="inferred from homology"/>
<evidence type="ECO:0000259" key="7">
    <source>
        <dbReference type="PROSITE" id="PS50991"/>
    </source>
</evidence>
<keyword evidence="3" id="KW-0058">Aromatic hydrocarbons catabolism</keyword>
<feature type="domain" description="Pyruvate carboxyltransferase" evidence="7">
    <location>
        <begin position="3"/>
        <end position="253"/>
    </location>
</feature>
<dbReference type="Pfam" id="PF07836">
    <property type="entry name" value="DmpG_comm"/>
    <property type="match status" value="1"/>
</dbReference>
<name>A0A1L3IBD6_9RHOB</name>
<dbReference type="OrthoDB" id="9803573at2"/>
<evidence type="ECO:0000256" key="5">
    <source>
        <dbReference type="ARBA" id="ARBA00023239"/>
    </source>
</evidence>
<dbReference type="PANTHER" id="PTHR10277">
    <property type="entry name" value="HOMOCITRATE SYNTHASE-RELATED"/>
    <property type="match status" value="1"/>
</dbReference>
<keyword evidence="8" id="KW-0614">Plasmid</keyword>
<keyword evidence="5" id="KW-0456">Lyase</keyword>
<dbReference type="AlphaFoldDB" id="A0A1L3IBD6"/>
<evidence type="ECO:0000256" key="6">
    <source>
        <dbReference type="NCBIfam" id="TIGR03217"/>
    </source>
</evidence>
<comment type="similarity">
    <text evidence="1">Belongs to the 4-hydroxy-2-oxovalerate aldolase family.</text>
</comment>
<dbReference type="InterPro" id="IPR017629">
    <property type="entry name" value="4OH_2_O-val_aldolase"/>
</dbReference>
<dbReference type="Proteomes" id="UP000183859">
    <property type="component" value="Plasmid pP97_e"/>
</dbReference>